<accession>A0A9P5HCL5</accession>
<gene>
    <name evidence="2" type="ORF">G7Z17_g7737</name>
</gene>
<dbReference type="InterPro" id="IPR027417">
    <property type="entry name" value="P-loop_NTPase"/>
</dbReference>
<dbReference type="Proteomes" id="UP000722485">
    <property type="component" value="Unassembled WGS sequence"/>
</dbReference>
<evidence type="ECO:0000259" key="1">
    <source>
        <dbReference type="Pfam" id="PF13086"/>
    </source>
</evidence>
<name>A0A9P5HCL5_9HYPO</name>
<sequence length="536" mass="58892">MDIDLAYEMSIPDFYESPSEYAAEQHAAFVAGVANLILPKSRSPDSAVVAAMPGKPEWVQLEASSVKWAQGIVAAYRKDGFRVYLHTWMVNHMGREMEHPSGRGEPWHATRVPLPHGTMANVALFSVRTPGQYGWPPRFKKPPVNPEFPTVASDGRLNVFLQDLAIKMQANDPALPTVEVKLMHTVATETARAEHTAVTAMSAVPKTSRAAAYWKYTLDFQAQFPSMGFLKTFPCLEEALDAGVFGEEHSRVLANLRDVAGYAFVNGGPGSGKSSFGAKICDLILASSPKRRIAWISPSDDLVDNACNRLTAANPNATVRRILPWKAEYKNLTDLPPQPQPIDISRDGASPSELKMAKHLNFHAMKRFNSLHPSRIETSMSNLAGSIAKKNRRSWFDYLRGLEELRTDLTAYEDNFKRRRAAARALLVHAIKCCNAICATPVAFAQMMDHVPDLAFGLIVVDDAGQIPETSALISVSKCPHSPHIFLGDSQQSPPTSLVRDNRGFKDSFGPQRAMSQFKRIDAAGAMTATLGHGNI</sequence>
<dbReference type="InterPro" id="IPR041677">
    <property type="entry name" value="DNA2/NAM7_AAA_11"/>
</dbReference>
<evidence type="ECO:0000313" key="3">
    <source>
        <dbReference type="Proteomes" id="UP000722485"/>
    </source>
</evidence>
<organism evidence="2 3">
    <name type="scientific">Cylindrodendrum hubeiense</name>
    <dbReference type="NCBI Taxonomy" id="595255"/>
    <lineage>
        <taxon>Eukaryota</taxon>
        <taxon>Fungi</taxon>
        <taxon>Dikarya</taxon>
        <taxon>Ascomycota</taxon>
        <taxon>Pezizomycotina</taxon>
        <taxon>Sordariomycetes</taxon>
        <taxon>Hypocreomycetidae</taxon>
        <taxon>Hypocreales</taxon>
        <taxon>Nectriaceae</taxon>
        <taxon>Cylindrodendrum</taxon>
    </lineage>
</organism>
<proteinExistence type="predicted"/>
<dbReference type="OrthoDB" id="5096448at2759"/>
<dbReference type="SUPFAM" id="SSF52540">
    <property type="entry name" value="P-loop containing nucleoside triphosphate hydrolases"/>
    <property type="match status" value="1"/>
</dbReference>
<reference evidence="2" key="1">
    <citation type="submission" date="2020-03" db="EMBL/GenBank/DDBJ databases">
        <title>Draft Genome Sequence of Cylindrodendrum hubeiense.</title>
        <authorList>
            <person name="Buettner E."/>
            <person name="Kellner H."/>
        </authorList>
    </citation>
    <scope>NUCLEOTIDE SEQUENCE</scope>
    <source>
        <strain evidence="2">IHI 201604</strain>
    </source>
</reference>
<dbReference type="Gene3D" id="3.40.50.300">
    <property type="entry name" value="P-loop containing nucleotide triphosphate hydrolases"/>
    <property type="match status" value="1"/>
</dbReference>
<feature type="domain" description="DNA2/NAM7 helicase helicase" evidence="1">
    <location>
        <begin position="262"/>
        <end position="497"/>
    </location>
</feature>
<comment type="caution">
    <text evidence="2">The sequence shown here is derived from an EMBL/GenBank/DDBJ whole genome shotgun (WGS) entry which is preliminary data.</text>
</comment>
<dbReference type="EMBL" id="JAANBB010000179">
    <property type="protein sequence ID" value="KAF7547405.1"/>
    <property type="molecule type" value="Genomic_DNA"/>
</dbReference>
<evidence type="ECO:0000313" key="2">
    <source>
        <dbReference type="EMBL" id="KAF7547405.1"/>
    </source>
</evidence>
<keyword evidence="3" id="KW-1185">Reference proteome</keyword>
<dbReference type="GO" id="GO:0004386">
    <property type="term" value="F:helicase activity"/>
    <property type="evidence" value="ECO:0007669"/>
    <property type="project" value="InterPro"/>
</dbReference>
<dbReference type="AlphaFoldDB" id="A0A9P5HCL5"/>
<protein>
    <recommendedName>
        <fullName evidence="1">DNA2/NAM7 helicase helicase domain-containing protein</fullName>
    </recommendedName>
</protein>
<dbReference type="Pfam" id="PF13086">
    <property type="entry name" value="AAA_11"/>
    <property type="match status" value="1"/>
</dbReference>